<gene>
    <name evidence="1" type="ORF">SAJA_09240</name>
</gene>
<proteinExistence type="predicted"/>
<dbReference type="AlphaFoldDB" id="A0A423PPJ3"/>
<dbReference type="Proteomes" id="UP000285310">
    <property type="component" value="Unassembled WGS sequence"/>
</dbReference>
<protein>
    <submittedName>
        <fullName evidence="1">Uncharacterized protein</fullName>
    </submittedName>
</protein>
<name>A0A423PPJ3_9GAMM</name>
<accession>A0A423PPJ3</accession>
<comment type="caution">
    <text evidence="1">The sequence shown here is derived from an EMBL/GenBank/DDBJ whole genome shotgun (WGS) entry which is preliminary data.</text>
</comment>
<dbReference type="RefSeq" id="WP_123658351.1">
    <property type="nucleotide sequence ID" value="NZ_AYKG01000026.1"/>
</dbReference>
<evidence type="ECO:0000313" key="2">
    <source>
        <dbReference type="Proteomes" id="UP000285310"/>
    </source>
</evidence>
<organism evidence="1 2">
    <name type="scientific">Salinisphaera japonica YTM-1</name>
    <dbReference type="NCBI Taxonomy" id="1209778"/>
    <lineage>
        <taxon>Bacteria</taxon>
        <taxon>Pseudomonadati</taxon>
        <taxon>Pseudomonadota</taxon>
        <taxon>Gammaproteobacteria</taxon>
        <taxon>Salinisphaerales</taxon>
        <taxon>Salinisphaeraceae</taxon>
        <taxon>Salinisphaera</taxon>
    </lineage>
</organism>
<evidence type="ECO:0000313" key="1">
    <source>
        <dbReference type="EMBL" id="ROO27519.1"/>
    </source>
</evidence>
<keyword evidence="2" id="KW-1185">Reference proteome</keyword>
<sequence>MTSPDAAHVAQAGQHHVFTPALSTSRENTVKRFYGKGFTWNRAGCPHELYTVLYRKDAVCSPFIGCALDQAIMTVSQRVMSLL</sequence>
<dbReference type="EMBL" id="AYKG01000026">
    <property type="protein sequence ID" value="ROO27519.1"/>
    <property type="molecule type" value="Genomic_DNA"/>
</dbReference>
<dbReference type="InParanoid" id="A0A423PPJ3"/>
<reference evidence="1 2" key="1">
    <citation type="submission" date="2013-10" db="EMBL/GenBank/DDBJ databases">
        <title>Salinisphaera japonica YTM-1 Genome Sequencing.</title>
        <authorList>
            <person name="Lai Q."/>
            <person name="Li C."/>
            <person name="Shao Z."/>
        </authorList>
    </citation>
    <scope>NUCLEOTIDE SEQUENCE [LARGE SCALE GENOMIC DNA]</scope>
    <source>
        <strain evidence="1 2">YTM-1</strain>
    </source>
</reference>